<protein>
    <recommendedName>
        <fullName evidence="8">RWP-RK domain-containing protein</fullName>
    </recommendedName>
</protein>
<keyword evidence="5" id="KW-0804">Transcription</keyword>
<evidence type="ECO:0000256" key="5">
    <source>
        <dbReference type="ARBA" id="ARBA00023163"/>
    </source>
</evidence>
<name>L1JLA3_GUITC</name>
<dbReference type="GO" id="GO:0003700">
    <property type="term" value="F:DNA-binding transcription factor activity"/>
    <property type="evidence" value="ECO:0007669"/>
    <property type="project" value="InterPro"/>
</dbReference>
<dbReference type="HOGENOM" id="CLU_092984_2_0_1"/>
<dbReference type="PANTHER" id="PTHR46373">
    <property type="entry name" value="PROTEIN RKD4"/>
    <property type="match status" value="1"/>
</dbReference>
<evidence type="ECO:0000256" key="4">
    <source>
        <dbReference type="ARBA" id="ARBA00023125"/>
    </source>
</evidence>
<dbReference type="InterPro" id="IPR003035">
    <property type="entry name" value="RWP-RK_dom"/>
</dbReference>
<reference evidence="10" key="3">
    <citation type="submission" date="2016-03" db="UniProtKB">
        <authorList>
            <consortium name="EnsemblProtists"/>
        </authorList>
    </citation>
    <scope>IDENTIFICATION</scope>
</reference>
<accession>L1JLA3</accession>
<dbReference type="PANTHER" id="PTHR46373:SF2">
    <property type="entry name" value="RWP-RK DOMAIN-CONTAINING PROTEIN"/>
    <property type="match status" value="1"/>
</dbReference>
<sequence>MAAPPLPLALPLPAVTIAPRPRTCFSLHRATDVHLDRRRLESLFHLPQPQAAKAVGISLTTFKASCRRLGVRRWPYKKAGRAGGEAEGTTSSPAPDAEEQESRHRLLVGSSSMRADEQPDIDQGWLSWYLNCTGDDCSPSVCICFK</sequence>
<dbReference type="PROSITE" id="PS51519">
    <property type="entry name" value="RWP_RK"/>
    <property type="match status" value="1"/>
</dbReference>
<proteinExistence type="predicted"/>
<keyword evidence="2" id="KW-0805">Transcription regulation</keyword>
<evidence type="ECO:0000256" key="7">
    <source>
        <dbReference type="SAM" id="MobiDB-lite"/>
    </source>
</evidence>
<reference evidence="9 11" key="1">
    <citation type="journal article" date="2012" name="Nature">
        <title>Algal genomes reveal evolutionary mosaicism and the fate of nucleomorphs.</title>
        <authorList>
            <consortium name="DOE Joint Genome Institute"/>
            <person name="Curtis B.A."/>
            <person name="Tanifuji G."/>
            <person name="Burki F."/>
            <person name="Gruber A."/>
            <person name="Irimia M."/>
            <person name="Maruyama S."/>
            <person name="Arias M.C."/>
            <person name="Ball S.G."/>
            <person name="Gile G.H."/>
            <person name="Hirakawa Y."/>
            <person name="Hopkins J.F."/>
            <person name="Kuo A."/>
            <person name="Rensing S.A."/>
            <person name="Schmutz J."/>
            <person name="Symeonidi A."/>
            <person name="Elias M."/>
            <person name="Eveleigh R.J."/>
            <person name="Herman E.K."/>
            <person name="Klute M.J."/>
            <person name="Nakayama T."/>
            <person name="Obornik M."/>
            <person name="Reyes-Prieto A."/>
            <person name="Armbrust E.V."/>
            <person name="Aves S.J."/>
            <person name="Beiko R.G."/>
            <person name="Coutinho P."/>
            <person name="Dacks J.B."/>
            <person name="Durnford D.G."/>
            <person name="Fast N.M."/>
            <person name="Green B.R."/>
            <person name="Grisdale C.J."/>
            <person name="Hempel F."/>
            <person name="Henrissat B."/>
            <person name="Hoppner M.P."/>
            <person name="Ishida K."/>
            <person name="Kim E."/>
            <person name="Koreny L."/>
            <person name="Kroth P.G."/>
            <person name="Liu Y."/>
            <person name="Malik S.B."/>
            <person name="Maier U.G."/>
            <person name="McRose D."/>
            <person name="Mock T."/>
            <person name="Neilson J.A."/>
            <person name="Onodera N.T."/>
            <person name="Poole A.M."/>
            <person name="Pritham E.J."/>
            <person name="Richards T.A."/>
            <person name="Rocap G."/>
            <person name="Roy S.W."/>
            <person name="Sarai C."/>
            <person name="Schaack S."/>
            <person name="Shirato S."/>
            <person name="Slamovits C.H."/>
            <person name="Spencer D.F."/>
            <person name="Suzuki S."/>
            <person name="Worden A.Z."/>
            <person name="Zauner S."/>
            <person name="Barry K."/>
            <person name="Bell C."/>
            <person name="Bharti A.K."/>
            <person name="Crow J.A."/>
            <person name="Grimwood J."/>
            <person name="Kramer R."/>
            <person name="Lindquist E."/>
            <person name="Lucas S."/>
            <person name="Salamov A."/>
            <person name="McFadden G.I."/>
            <person name="Lane C.E."/>
            <person name="Keeling P.J."/>
            <person name="Gray M.W."/>
            <person name="Grigoriev I.V."/>
            <person name="Archibald J.M."/>
        </authorList>
    </citation>
    <scope>NUCLEOTIDE SEQUENCE</scope>
    <source>
        <strain evidence="9 11">CCMP2712</strain>
    </source>
</reference>
<dbReference type="KEGG" id="gtt:GUITHDRAFT_136283"/>
<dbReference type="RefSeq" id="XP_005836097.1">
    <property type="nucleotide sequence ID" value="XM_005836040.1"/>
</dbReference>
<dbReference type="EnsemblProtists" id="EKX49117">
    <property type="protein sequence ID" value="EKX49117"/>
    <property type="gene ID" value="GUITHDRAFT_136283"/>
</dbReference>
<keyword evidence="4" id="KW-0238">DNA-binding</keyword>
<evidence type="ECO:0000313" key="9">
    <source>
        <dbReference type="EMBL" id="EKX49117.1"/>
    </source>
</evidence>
<keyword evidence="3" id="KW-0175">Coiled coil</keyword>
<comment type="function">
    <text evidence="1">Putative transcription factor.</text>
</comment>
<dbReference type="OrthoDB" id="1747617at2759"/>
<keyword evidence="11" id="KW-1185">Reference proteome</keyword>
<evidence type="ECO:0000313" key="11">
    <source>
        <dbReference type="Proteomes" id="UP000011087"/>
    </source>
</evidence>
<dbReference type="GO" id="GO:0003677">
    <property type="term" value="F:DNA binding"/>
    <property type="evidence" value="ECO:0007669"/>
    <property type="project" value="UniProtKB-KW"/>
</dbReference>
<reference evidence="11" key="2">
    <citation type="submission" date="2012-11" db="EMBL/GenBank/DDBJ databases">
        <authorList>
            <person name="Kuo A."/>
            <person name="Curtis B.A."/>
            <person name="Tanifuji G."/>
            <person name="Burki F."/>
            <person name="Gruber A."/>
            <person name="Irimia M."/>
            <person name="Maruyama S."/>
            <person name="Arias M.C."/>
            <person name="Ball S.G."/>
            <person name="Gile G.H."/>
            <person name="Hirakawa Y."/>
            <person name="Hopkins J.F."/>
            <person name="Rensing S.A."/>
            <person name="Schmutz J."/>
            <person name="Symeonidi A."/>
            <person name="Elias M."/>
            <person name="Eveleigh R.J."/>
            <person name="Herman E.K."/>
            <person name="Klute M.J."/>
            <person name="Nakayama T."/>
            <person name="Obornik M."/>
            <person name="Reyes-Prieto A."/>
            <person name="Armbrust E.V."/>
            <person name="Aves S.J."/>
            <person name="Beiko R.G."/>
            <person name="Coutinho P."/>
            <person name="Dacks J.B."/>
            <person name="Durnford D.G."/>
            <person name="Fast N.M."/>
            <person name="Green B.R."/>
            <person name="Grisdale C."/>
            <person name="Hempe F."/>
            <person name="Henrissat B."/>
            <person name="Hoppner M.P."/>
            <person name="Ishida K.-I."/>
            <person name="Kim E."/>
            <person name="Koreny L."/>
            <person name="Kroth P.G."/>
            <person name="Liu Y."/>
            <person name="Malik S.-B."/>
            <person name="Maier U.G."/>
            <person name="McRose D."/>
            <person name="Mock T."/>
            <person name="Neilson J.A."/>
            <person name="Onodera N.T."/>
            <person name="Poole A.M."/>
            <person name="Pritham E.J."/>
            <person name="Richards T.A."/>
            <person name="Rocap G."/>
            <person name="Roy S.W."/>
            <person name="Sarai C."/>
            <person name="Schaack S."/>
            <person name="Shirato S."/>
            <person name="Slamovits C.H."/>
            <person name="Spencer D.F."/>
            <person name="Suzuki S."/>
            <person name="Worden A.Z."/>
            <person name="Zauner S."/>
            <person name="Barry K."/>
            <person name="Bell C."/>
            <person name="Bharti A.K."/>
            <person name="Crow J.A."/>
            <person name="Grimwood J."/>
            <person name="Kramer R."/>
            <person name="Lindquist E."/>
            <person name="Lucas S."/>
            <person name="Salamov A."/>
            <person name="McFadden G.I."/>
            <person name="Lane C.E."/>
            <person name="Keeling P.J."/>
            <person name="Gray M.W."/>
            <person name="Grigoriev I.V."/>
            <person name="Archibald J.M."/>
        </authorList>
    </citation>
    <scope>NUCLEOTIDE SEQUENCE</scope>
    <source>
        <strain evidence="11">CCMP2712</strain>
    </source>
</reference>
<feature type="domain" description="RWP-RK" evidence="8">
    <location>
        <begin position="13"/>
        <end position="103"/>
    </location>
</feature>
<evidence type="ECO:0000259" key="8">
    <source>
        <dbReference type="PROSITE" id="PS51519"/>
    </source>
</evidence>
<evidence type="ECO:0000256" key="1">
    <source>
        <dbReference type="ARBA" id="ARBA00004049"/>
    </source>
</evidence>
<dbReference type="GeneID" id="17305788"/>
<evidence type="ECO:0000256" key="3">
    <source>
        <dbReference type="ARBA" id="ARBA00023054"/>
    </source>
</evidence>
<dbReference type="Proteomes" id="UP000011087">
    <property type="component" value="Unassembled WGS sequence"/>
</dbReference>
<evidence type="ECO:0000256" key="2">
    <source>
        <dbReference type="ARBA" id="ARBA00023015"/>
    </source>
</evidence>
<evidence type="ECO:0000313" key="10">
    <source>
        <dbReference type="EnsemblProtists" id="EKX49117"/>
    </source>
</evidence>
<dbReference type="Pfam" id="PF02042">
    <property type="entry name" value="RWP-RK"/>
    <property type="match status" value="1"/>
</dbReference>
<dbReference type="AlphaFoldDB" id="L1JLA3"/>
<keyword evidence="6" id="KW-0539">Nucleus</keyword>
<feature type="region of interest" description="Disordered" evidence="7">
    <location>
        <begin position="78"/>
        <end position="105"/>
    </location>
</feature>
<evidence type="ECO:0000256" key="6">
    <source>
        <dbReference type="ARBA" id="ARBA00023242"/>
    </source>
</evidence>
<dbReference type="PaxDb" id="55529-EKX49117"/>
<gene>
    <name evidence="9" type="ORF">GUITHDRAFT_136283</name>
</gene>
<organism evidence="9">
    <name type="scientific">Guillardia theta (strain CCMP2712)</name>
    <name type="common">Cryptophyte</name>
    <dbReference type="NCBI Taxonomy" id="905079"/>
    <lineage>
        <taxon>Eukaryota</taxon>
        <taxon>Cryptophyceae</taxon>
        <taxon>Pyrenomonadales</taxon>
        <taxon>Geminigeraceae</taxon>
        <taxon>Guillardia</taxon>
    </lineage>
</organism>
<dbReference type="EMBL" id="JH992983">
    <property type="protein sequence ID" value="EKX49117.1"/>
    <property type="molecule type" value="Genomic_DNA"/>
</dbReference>
<dbReference type="InterPro" id="IPR044607">
    <property type="entry name" value="RKD-like"/>
</dbReference>